<gene>
    <name evidence="10" type="ORF">FSCOSCO3_A005451</name>
</gene>
<evidence type="ECO:0000256" key="1">
    <source>
        <dbReference type="ARBA" id="ARBA00022527"/>
    </source>
</evidence>
<dbReference type="EMBL" id="CAWUFR010000472">
    <property type="protein sequence ID" value="CAK6978256.1"/>
    <property type="molecule type" value="Genomic_DNA"/>
</dbReference>
<keyword evidence="2" id="KW-0808">Transferase</keyword>
<dbReference type="InterPro" id="IPR050494">
    <property type="entry name" value="Ser_Thr_dual-spec_kinase"/>
</dbReference>
<feature type="domain" description="Protein kinase" evidence="9">
    <location>
        <begin position="50"/>
        <end position="370"/>
    </location>
</feature>
<dbReference type="Pfam" id="PF00069">
    <property type="entry name" value="Pkinase"/>
    <property type="match status" value="1"/>
</dbReference>
<dbReference type="GO" id="GO:0004713">
    <property type="term" value="F:protein tyrosine kinase activity"/>
    <property type="evidence" value="ECO:0007669"/>
    <property type="project" value="TreeGrafter"/>
</dbReference>
<evidence type="ECO:0000256" key="3">
    <source>
        <dbReference type="ARBA" id="ARBA00022741"/>
    </source>
</evidence>
<dbReference type="Gene3D" id="1.10.510.10">
    <property type="entry name" value="Transferase(Phosphotransferase) domain 1"/>
    <property type="match status" value="1"/>
</dbReference>
<dbReference type="PROSITE" id="PS00107">
    <property type="entry name" value="PROTEIN_KINASE_ATP"/>
    <property type="match status" value="1"/>
</dbReference>
<dbReference type="InterPro" id="IPR008271">
    <property type="entry name" value="Ser/Thr_kinase_AS"/>
</dbReference>
<evidence type="ECO:0000256" key="5">
    <source>
        <dbReference type="ARBA" id="ARBA00022840"/>
    </source>
</evidence>
<keyword evidence="4 10" id="KW-0418">Kinase</keyword>
<comment type="similarity">
    <text evidence="7">Belongs to the protein kinase superfamily.</text>
</comment>
<evidence type="ECO:0000256" key="7">
    <source>
        <dbReference type="RuleBase" id="RU000304"/>
    </source>
</evidence>
<keyword evidence="11" id="KW-1185">Reference proteome</keyword>
<accession>A0AAV1Q6T2</accession>
<reference evidence="10 11" key="1">
    <citation type="submission" date="2024-01" db="EMBL/GenBank/DDBJ databases">
        <authorList>
            <person name="Alioto T."/>
            <person name="Alioto T."/>
            <person name="Gomez Garrido J."/>
        </authorList>
    </citation>
    <scope>NUCLEOTIDE SEQUENCE [LARGE SCALE GENOMIC DNA]</scope>
</reference>
<comment type="caution">
    <text evidence="10">The sequence shown here is derived from an EMBL/GenBank/DDBJ whole genome shotgun (WGS) entry which is preliminary data.</text>
</comment>
<evidence type="ECO:0000313" key="10">
    <source>
        <dbReference type="EMBL" id="CAK6978256.1"/>
    </source>
</evidence>
<keyword evidence="3 6" id="KW-0547">Nucleotide-binding</keyword>
<dbReference type="InterPro" id="IPR011009">
    <property type="entry name" value="Kinase-like_dom_sf"/>
</dbReference>
<feature type="binding site" evidence="6">
    <location>
        <position position="79"/>
    </location>
    <ligand>
        <name>ATP</name>
        <dbReference type="ChEBI" id="CHEBI:30616"/>
    </ligand>
</feature>
<evidence type="ECO:0000259" key="9">
    <source>
        <dbReference type="PROSITE" id="PS50011"/>
    </source>
</evidence>
<dbReference type="SMART" id="SM00220">
    <property type="entry name" value="S_TKc"/>
    <property type="match status" value="1"/>
</dbReference>
<keyword evidence="5 6" id="KW-0067">ATP-binding</keyword>
<sequence>MAFRIKSMNYRHRIRCPTSPEEDTTSSSSSSSGNNSQDVLGVLSSPSSDYLIQSLLGEGTFGKVTKCVKTATKETVAVKMIKNSRFKSEAKNEVDILGHLRAFDSDRFNFVKYNDAFIDGEHLCLEFEMLDISLLDFLQKKPSHCLLVKEIRPILHQVGTAMKLLRSLRVAHTDLKPDNIMMVDHINQPLKVKIIDFGLARHVSQTQWGSYIQALSYRSPEVILGLPFTAAIDMWSLGCIAAELFLGSVLYSGNCEYDILRHIVQTQGRLPLKLLNNGLKTRCFFQRKGCNDRQWRLKTPFEYGKATWTNCYFTSLDDLNMVRPVCHLSDDDTMAEVDDRENFIDLLKQMLQLDVAKRIKPSQLLEDPFITMRDIEARYPYSL</sequence>
<keyword evidence="1 7" id="KW-0723">Serine/threonine-protein kinase</keyword>
<dbReference type="Proteomes" id="UP001314229">
    <property type="component" value="Unassembled WGS sequence"/>
</dbReference>
<evidence type="ECO:0000256" key="2">
    <source>
        <dbReference type="ARBA" id="ARBA00022679"/>
    </source>
</evidence>
<dbReference type="GO" id="GO:0004674">
    <property type="term" value="F:protein serine/threonine kinase activity"/>
    <property type="evidence" value="ECO:0007669"/>
    <property type="project" value="UniProtKB-KW"/>
</dbReference>
<protein>
    <submittedName>
        <fullName evidence="10">Homeodomain-interacting protein kinase 2-like isoform X4</fullName>
    </submittedName>
</protein>
<name>A0AAV1Q6T2_SCOSC</name>
<dbReference type="InterPro" id="IPR000719">
    <property type="entry name" value="Prot_kinase_dom"/>
</dbReference>
<keyword evidence="10" id="KW-0371">Homeobox</keyword>
<proteinExistence type="inferred from homology"/>
<evidence type="ECO:0000256" key="6">
    <source>
        <dbReference type="PROSITE-ProRule" id="PRU10141"/>
    </source>
</evidence>
<dbReference type="GO" id="GO:0003677">
    <property type="term" value="F:DNA binding"/>
    <property type="evidence" value="ECO:0007669"/>
    <property type="project" value="UniProtKB-KW"/>
</dbReference>
<dbReference type="GO" id="GO:0005634">
    <property type="term" value="C:nucleus"/>
    <property type="evidence" value="ECO:0007669"/>
    <property type="project" value="TreeGrafter"/>
</dbReference>
<organism evidence="10 11">
    <name type="scientific">Scomber scombrus</name>
    <name type="common">Atlantic mackerel</name>
    <name type="synonym">Scomber vernalis</name>
    <dbReference type="NCBI Taxonomy" id="13677"/>
    <lineage>
        <taxon>Eukaryota</taxon>
        <taxon>Metazoa</taxon>
        <taxon>Chordata</taxon>
        <taxon>Craniata</taxon>
        <taxon>Vertebrata</taxon>
        <taxon>Euteleostomi</taxon>
        <taxon>Actinopterygii</taxon>
        <taxon>Neopterygii</taxon>
        <taxon>Teleostei</taxon>
        <taxon>Neoteleostei</taxon>
        <taxon>Acanthomorphata</taxon>
        <taxon>Pelagiaria</taxon>
        <taxon>Scombriformes</taxon>
        <taxon>Scombridae</taxon>
        <taxon>Scomber</taxon>
    </lineage>
</organism>
<dbReference type="SUPFAM" id="SSF56112">
    <property type="entry name" value="Protein kinase-like (PK-like)"/>
    <property type="match status" value="1"/>
</dbReference>
<dbReference type="AlphaFoldDB" id="A0AAV1Q6T2"/>
<dbReference type="PANTHER" id="PTHR24058">
    <property type="entry name" value="DUAL SPECIFICITY PROTEIN KINASE"/>
    <property type="match status" value="1"/>
</dbReference>
<dbReference type="PROSITE" id="PS00108">
    <property type="entry name" value="PROTEIN_KINASE_ST"/>
    <property type="match status" value="1"/>
</dbReference>
<dbReference type="GO" id="GO:0005524">
    <property type="term" value="F:ATP binding"/>
    <property type="evidence" value="ECO:0007669"/>
    <property type="project" value="UniProtKB-UniRule"/>
</dbReference>
<dbReference type="GO" id="GO:0005737">
    <property type="term" value="C:cytoplasm"/>
    <property type="evidence" value="ECO:0007669"/>
    <property type="project" value="TreeGrafter"/>
</dbReference>
<feature type="region of interest" description="Disordered" evidence="8">
    <location>
        <begin position="14"/>
        <end position="38"/>
    </location>
</feature>
<evidence type="ECO:0000256" key="8">
    <source>
        <dbReference type="SAM" id="MobiDB-lite"/>
    </source>
</evidence>
<keyword evidence="10" id="KW-0238">DNA-binding</keyword>
<dbReference type="PANTHER" id="PTHR24058:SF17">
    <property type="entry name" value="HOMEODOMAIN INTERACTING PROTEIN KINASE, ISOFORM D"/>
    <property type="match status" value="1"/>
</dbReference>
<dbReference type="InterPro" id="IPR017441">
    <property type="entry name" value="Protein_kinase_ATP_BS"/>
</dbReference>
<dbReference type="PROSITE" id="PS50011">
    <property type="entry name" value="PROTEIN_KINASE_DOM"/>
    <property type="match status" value="1"/>
</dbReference>
<evidence type="ECO:0000256" key="4">
    <source>
        <dbReference type="ARBA" id="ARBA00022777"/>
    </source>
</evidence>
<dbReference type="Gene3D" id="3.30.200.20">
    <property type="entry name" value="Phosphorylase Kinase, domain 1"/>
    <property type="match status" value="1"/>
</dbReference>
<evidence type="ECO:0000313" key="11">
    <source>
        <dbReference type="Proteomes" id="UP001314229"/>
    </source>
</evidence>